<evidence type="ECO:0000256" key="1">
    <source>
        <dbReference type="SAM" id="MobiDB-lite"/>
    </source>
</evidence>
<evidence type="ECO:0000313" key="3">
    <source>
        <dbReference type="Proteomes" id="UP000706151"/>
    </source>
</evidence>
<gene>
    <name evidence="2" type="ORF">IPK02_08140</name>
</gene>
<dbReference type="Gene3D" id="1.25.40.10">
    <property type="entry name" value="Tetratricopeptide repeat domain"/>
    <property type="match status" value="1"/>
</dbReference>
<organism evidence="2 3">
    <name type="scientific">Candidatus Accumulibacter affinis</name>
    <dbReference type="NCBI Taxonomy" id="2954384"/>
    <lineage>
        <taxon>Bacteria</taxon>
        <taxon>Pseudomonadati</taxon>
        <taxon>Pseudomonadota</taxon>
        <taxon>Betaproteobacteria</taxon>
        <taxon>Candidatus Accumulibacter</taxon>
    </lineage>
</organism>
<evidence type="ECO:0000313" key="2">
    <source>
        <dbReference type="EMBL" id="MBK7953912.1"/>
    </source>
</evidence>
<evidence type="ECO:0008006" key="4">
    <source>
        <dbReference type="Google" id="ProtNLM"/>
    </source>
</evidence>
<feature type="region of interest" description="Disordered" evidence="1">
    <location>
        <begin position="209"/>
        <end position="240"/>
    </location>
</feature>
<reference evidence="2 3" key="1">
    <citation type="submission" date="2020-10" db="EMBL/GenBank/DDBJ databases">
        <title>Connecting structure to function with the recovery of over 1000 high-quality activated sludge metagenome-assembled genomes encoding full-length rRNA genes using long-read sequencing.</title>
        <authorList>
            <person name="Singleton C.M."/>
            <person name="Petriglieri F."/>
            <person name="Kristensen J.M."/>
            <person name="Kirkegaard R.H."/>
            <person name="Michaelsen T.Y."/>
            <person name="Andersen M.H."/>
            <person name="Karst S.M."/>
            <person name="Dueholm M.S."/>
            <person name="Nielsen P.H."/>
            <person name="Albertsen M."/>
        </authorList>
    </citation>
    <scope>NUCLEOTIDE SEQUENCE [LARGE SCALE GENOMIC DNA]</scope>
    <source>
        <strain evidence="2">Fred_18-Q3-R57-64_BAT3C.720</strain>
    </source>
</reference>
<protein>
    <recommendedName>
        <fullName evidence="4">Tetratricopeptide repeat protein</fullName>
    </recommendedName>
</protein>
<accession>A0A935TAM3</accession>
<dbReference type="Proteomes" id="UP000706151">
    <property type="component" value="Unassembled WGS sequence"/>
</dbReference>
<comment type="caution">
    <text evidence="2">The sequence shown here is derived from an EMBL/GenBank/DDBJ whole genome shotgun (WGS) entry which is preliminary data.</text>
</comment>
<dbReference type="InterPro" id="IPR011990">
    <property type="entry name" value="TPR-like_helical_dom_sf"/>
</dbReference>
<dbReference type="EMBL" id="JADJOT010000008">
    <property type="protein sequence ID" value="MBK7953912.1"/>
    <property type="molecule type" value="Genomic_DNA"/>
</dbReference>
<sequence length="240" mass="26380">MLRYNSLSRHLSGTTAARLILVLGLTGSSTIAVAALDITREEMSLLPRYCPYVEGSGNSGAPGAPSPGAKPYVAMMGDNFWHIHHYCIGLVHRQRALRSNTPPPVRAFQLSEARSNYLYVTKHASKDFILLPEIHTAIGEVELRLALPNDANQSFAKARALKPDYWPAYSHWAEFLIRSGHAAEAKPLVRTGLEYSPNSRTLQEQYRHVGGKPSEIVPKKVQELPPGDAAGHTIDPPVVE</sequence>
<dbReference type="SUPFAM" id="SSF48452">
    <property type="entry name" value="TPR-like"/>
    <property type="match status" value="1"/>
</dbReference>
<dbReference type="AlphaFoldDB" id="A0A935TAM3"/>
<proteinExistence type="predicted"/>
<name>A0A935TAM3_9PROT</name>